<protein>
    <submittedName>
        <fullName evidence="2">Uncharacterized protein</fullName>
    </submittedName>
</protein>
<dbReference type="Proteomes" id="UP001228044">
    <property type="component" value="Unassembled WGS sequence"/>
</dbReference>
<feature type="transmembrane region" description="Helical" evidence="1">
    <location>
        <begin position="12"/>
        <end position="39"/>
    </location>
</feature>
<feature type="transmembrane region" description="Helical" evidence="1">
    <location>
        <begin position="74"/>
        <end position="93"/>
    </location>
</feature>
<name>A0ABT8DWS2_9BURK</name>
<accession>A0ABT8DWS2</accession>
<dbReference type="RefSeq" id="WP_290359026.1">
    <property type="nucleotide sequence ID" value="NZ_JAUHHC010000003.1"/>
</dbReference>
<comment type="caution">
    <text evidence="2">The sequence shown here is derived from an EMBL/GenBank/DDBJ whole genome shotgun (WGS) entry which is preliminary data.</text>
</comment>
<evidence type="ECO:0000313" key="2">
    <source>
        <dbReference type="EMBL" id="MDN3920701.1"/>
    </source>
</evidence>
<keyword evidence="3" id="KW-1185">Reference proteome</keyword>
<proteinExistence type="predicted"/>
<evidence type="ECO:0000256" key="1">
    <source>
        <dbReference type="SAM" id="Phobius"/>
    </source>
</evidence>
<reference evidence="2 3" key="1">
    <citation type="submission" date="2023-06" db="EMBL/GenBank/DDBJ databases">
        <title>Pelomonas sp. PFR6 16S ribosomal RNA gene Genome sequencing and assembly.</title>
        <authorList>
            <person name="Woo H."/>
        </authorList>
    </citation>
    <scope>NUCLEOTIDE SEQUENCE [LARGE SCALE GENOMIC DNA]</scope>
    <source>
        <strain evidence="2 3">PFR6</strain>
    </source>
</reference>
<keyword evidence="1" id="KW-0472">Membrane</keyword>
<feature type="transmembrane region" description="Helical" evidence="1">
    <location>
        <begin position="45"/>
        <end position="62"/>
    </location>
</feature>
<dbReference type="EMBL" id="JAUHHC010000003">
    <property type="protein sequence ID" value="MDN3920701.1"/>
    <property type="molecule type" value="Genomic_DNA"/>
</dbReference>
<evidence type="ECO:0000313" key="3">
    <source>
        <dbReference type="Proteomes" id="UP001228044"/>
    </source>
</evidence>
<sequence>MPQILHVGHRSPWVSAIAWLLMAFGLAGLAFLGYLASFAAAGHDALSLLTLAELAIASLLALTSGQGLLRRYEWGRRLSVALLGLLMLALPALPWLTDSSLGLAILSLAISAALIWPLRQLSSLDVRQEFA</sequence>
<feature type="transmembrane region" description="Helical" evidence="1">
    <location>
        <begin position="99"/>
        <end position="118"/>
    </location>
</feature>
<keyword evidence="1" id="KW-1133">Transmembrane helix</keyword>
<organism evidence="2 3">
    <name type="scientific">Roseateles violae</name>
    <dbReference type="NCBI Taxonomy" id="3058042"/>
    <lineage>
        <taxon>Bacteria</taxon>
        <taxon>Pseudomonadati</taxon>
        <taxon>Pseudomonadota</taxon>
        <taxon>Betaproteobacteria</taxon>
        <taxon>Burkholderiales</taxon>
        <taxon>Sphaerotilaceae</taxon>
        <taxon>Roseateles</taxon>
    </lineage>
</organism>
<keyword evidence="1" id="KW-0812">Transmembrane</keyword>
<gene>
    <name evidence="2" type="ORF">QWJ38_10460</name>
</gene>